<dbReference type="AlphaFoldDB" id="A0A3B1BUJ7"/>
<evidence type="ECO:0000256" key="2">
    <source>
        <dbReference type="ARBA" id="ARBA00010281"/>
    </source>
</evidence>
<reference evidence="8" key="1">
    <citation type="submission" date="2018-06" db="EMBL/GenBank/DDBJ databases">
        <authorList>
            <person name="Zhirakovskaya E."/>
        </authorList>
    </citation>
    <scope>NUCLEOTIDE SEQUENCE</scope>
</reference>
<organism evidence="8">
    <name type="scientific">hydrothermal vent metagenome</name>
    <dbReference type="NCBI Taxonomy" id="652676"/>
    <lineage>
        <taxon>unclassified sequences</taxon>
        <taxon>metagenomes</taxon>
        <taxon>ecological metagenomes</taxon>
    </lineage>
</organism>
<dbReference type="NCBIfam" id="TIGR02095">
    <property type="entry name" value="glgA"/>
    <property type="match status" value="1"/>
</dbReference>
<evidence type="ECO:0000313" key="8">
    <source>
        <dbReference type="EMBL" id="VAX15208.1"/>
    </source>
</evidence>
<dbReference type="InterPro" id="IPR011835">
    <property type="entry name" value="GS/SS"/>
</dbReference>
<dbReference type="SUPFAM" id="SSF53756">
    <property type="entry name" value="UDP-Glycosyltransferase/glycogen phosphorylase"/>
    <property type="match status" value="1"/>
</dbReference>
<dbReference type="PANTHER" id="PTHR45825">
    <property type="entry name" value="GRANULE-BOUND STARCH SYNTHASE 1, CHLOROPLASTIC/AMYLOPLASTIC"/>
    <property type="match status" value="1"/>
</dbReference>
<dbReference type="GO" id="GO:0004373">
    <property type="term" value="F:alpha-1,4-glucan glucosyltransferase (UDP-glucose donor) activity"/>
    <property type="evidence" value="ECO:0007669"/>
    <property type="project" value="InterPro"/>
</dbReference>
<evidence type="ECO:0000256" key="3">
    <source>
        <dbReference type="ARBA" id="ARBA00012588"/>
    </source>
</evidence>
<dbReference type="EMBL" id="UOGD01000008">
    <property type="protein sequence ID" value="VAX15208.1"/>
    <property type="molecule type" value="Genomic_DNA"/>
</dbReference>
<evidence type="ECO:0000256" key="4">
    <source>
        <dbReference type="ARBA" id="ARBA00022676"/>
    </source>
</evidence>
<dbReference type="Pfam" id="PF00534">
    <property type="entry name" value="Glycos_transf_1"/>
    <property type="match status" value="1"/>
</dbReference>
<accession>A0A3B1BUJ7</accession>
<dbReference type="EC" id="2.4.1.21" evidence="3"/>
<sequence length="486" mass="56080">MKIAFVASEVVPFAKTGGLADVAGSLPKEIKEFGHDIKVFMPKYFSVDEKRFGLEYISWIGSIPIRVSGRSLEVHFHKGYLPNSRVEIYFIDYPRFFHRHTIYTNDIDEDERFILFSKSVIELIQKLKWKPDIMHLNDWQTGLVPLLIKDNYSWDKMFNRTATVFTIHNIGYQGSFPKETLYKAEINPRFFESPGQIEHEGKLNFLKAGISFADIITTVSETYARELLLPEYSFGMHHVLNYRSKDFYGILNGIDYNIWNPETDKHIPHNYSIKDLSGKLEDKKELLKHFRLAFDENIPVIAVISRLAVQKGFDILLSSMEYLMSLNFQLVLLGSGEYEYESAFNALANEYSHKFGIYVGYNNDLSHLIEAGADMFLMPSHYEPCGLNQIYSLRYGTVPIVRKTGGLADTVKDWDEMTALGEDTGNGYSFADYNGYALTNAVERSIRDFHNKPVWKKIQANGMSEDFSWRRSAEKYINLYKKAAKK</sequence>
<dbReference type="GO" id="GO:0009011">
    <property type="term" value="F:alpha-1,4-glucan glucosyltransferase (ADP-glucose donor) activity"/>
    <property type="evidence" value="ECO:0007669"/>
    <property type="project" value="UniProtKB-EC"/>
</dbReference>
<feature type="domain" description="Starch synthase catalytic" evidence="7">
    <location>
        <begin position="2"/>
        <end position="241"/>
    </location>
</feature>
<gene>
    <name evidence="8" type="ORF">MNBD_IGNAVI01-2320</name>
</gene>
<dbReference type="PANTHER" id="PTHR45825:SF11">
    <property type="entry name" value="ALPHA AMYLASE DOMAIN-CONTAINING PROTEIN"/>
    <property type="match status" value="1"/>
</dbReference>
<proteinExistence type="inferred from homology"/>
<evidence type="ECO:0000259" key="7">
    <source>
        <dbReference type="Pfam" id="PF08323"/>
    </source>
</evidence>
<evidence type="ECO:0000256" key="5">
    <source>
        <dbReference type="ARBA" id="ARBA00022679"/>
    </source>
</evidence>
<comment type="similarity">
    <text evidence="2">Belongs to the glycosyltransferase 1 family. Bacterial/plant glycogen synthase subfamily.</text>
</comment>
<protein>
    <recommendedName>
        <fullName evidence="3">starch synthase</fullName>
        <ecNumber evidence="3">2.4.1.21</ecNumber>
    </recommendedName>
</protein>
<evidence type="ECO:0000259" key="6">
    <source>
        <dbReference type="Pfam" id="PF00534"/>
    </source>
</evidence>
<dbReference type="InterPro" id="IPR001296">
    <property type="entry name" value="Glyco_trans_1"/>
</dbReference>
<keyword evidence="4 8" id="KW-0328">Glycosyltransferase</keyword>
<dbReference type="Pfam" id="PF08323">
    <property type="entry name" value="Glyco_transf_5"/>
    <property type="match status" value="1"/>
</dbReference>
<keyword evidence="5 8" id="KW-0808">Transferase</keyword>
<dbReference type="HAMAP" id="MF_00484">
    <property type="entry name" value="Glycogen_synth"/>
    <property type="match status" value="1"/>
</dbReference>
<evidence type="ECO:0000256" key="1">
    <source>
        <dbReference type="ARBA" id="ARBA00001478"/>
    </source>
</evidence>
<feature type="domain" description="Glycosyl transferase family 1" evidence="6">
    <location>
        <begin position="289"/>
        <end position="448"/>
    </location>
</feature>
<dbReference type="NCBIfam" id="NF001899">
    <property type="entry name" value="PRK00654.1-2"/>
    <property type="match status" value="1"/>
</dbReference>
<dbReference type="Gene3D" id="3.40.50.2000">
    <property type="entry name" value="Glycogen Phosphorylase B"/>
    <property type="match status" value="2"/>
</dbReference>
<dbReference type="InterPro" id="IPR013534">
    <property type="entry name" value="Starch_synth_cat_dom"/>
</dbReference>
<name>A0A3B1BUJ7_9ZZZZ</name>
<dbReference type="CDD" id="cd03791">
    <property type="entry name" value="GT5_Glycogen_synthase_DULL1-like"/>
    <property type="match status" value="1"/>
</dbReference>
<comment type="catalytic activity">
    <reaction evidence="1">
        <text>[(1-&gt;4)-alpha-D-glucosyl](n) + ADP-alpha-D-glucose = [(1-&gt;4)-alpha-D-glucosyl](n+1) + ADP + H(+)</text>
        <dbReference type="Rhea" id="RHEA:18189"/>
        <dbReference type="Rhea" id="RHEA-COMP:9584"/>
        <dbReference type="Rhea" id="RHEA-COMP:9587"/>
        <dbReference type="ChEBI" id="CHEBI:15378"/>
        <dbReference type="ChEBI" id="CHEBI:15444"/>
        <dbReference type="ChEBI" id="CHEBI:57498"/>
        <dbReference type="ChEBI" id="CHEBI:456216"/>
        <dbReference type="EC" id="2.4.1.21"/>
    </reaction>
</comment>